<evidence type="ECO:0000313" key="9">
    <source>
        <dbReference type="EMBL" id="OCT64797.1"/>
    </source>
</evidence>
<feature type="repeat" description="ANK" evidence="7">
    <location>
        <begin position="215"/>
        <end position="247"/>
    </location>
</feature>
<dbReference type="PROSITE" id="PS50297">
    <property type="entry name" value="ANK_REP_REGION"/>
    <property type="match status" value="2"/>
</dbReference>
<evidence type="ECO:0000256" key="4">
    <source>
        <dbReference type="ARBA" id="ARBA00041123"/>
    </source>
</evidence>
<keyword evidence="2 7" id="KW-0040">ANK repeat</keyword>
<dbReference type="GO" id="GO:0071356">
    <property type="term" value="P:cellular response to tumor necrosis factor"/>
    <property type="evidence" value="ECO:0007669"/>
    <property type="project" value="TreeGrafter"/>
</dbReference>
<name>A0A974C1R8_XENLA</name>
<protein>
    <recommendedName>
        <fullName evidence="4">NF-kappa-B inhibitor alpha</fullName>
    </recommendedName>
    <alternativeName>
        <fullName evidence="5">I-kappa-B-alpha</fullName>
    </alternativeName>
</protein>
<dbReference type="InterPro" id="IPR036770">
    <property type="entry name" value="Ankyrin_rpt-contain_sf"/>
</dbReference>
<dbReference type="OMA" id="RGSMACF"/>
<dbReference type="SUPFAM" id="SSF48403">
    <property type="entry name" value="Ankyrin repeat"/>
    <property type="match status" value="1"/>
</dbReference>
<evidence type="ECO:0000313" key="10">
    <source>
        <dbReference type="Proteomes" id="UP000694892"/>
    </source>
</evidence>
<feature type="repeat" description="ANK" evidence="7">
    <location>
        <begin position="181"/>
        <end position="213"/>
    </location>
</feature>
<evidence type="ECO:0000256" key="7">
    <source>
        <dbReference type="PROSITE-ProRule" id="PRU00023"/>
    </source>
</evidence>
<dbReference type="InterPro" id="IPR002110">
    <property type="entry name" value="Ankyrin_rpt"/>
</dbReference>
<evidence type="ECO:0000256" key="3">
    <source>
        <dbReference type="ARBA" id="ARBA00038439"/>
    </source>
</evidence>
<feature type="repeat" description="ANK" evidence="7">
    <location>
        <begin position="110"/>
        <end position="142"/>
    </location>
</feature>
<evidence type="ECO:0000256" key="5">
    <source>
        <dbReference type="ARBA" id="ARBA00041987"/>
    </source>
</evidence>
<dbReference type="GO" id="GO:0005829">
    <property type="term" value="C:cytosol"/>
    <property type="evidence" value="ECO:0007669"/>
    <property type="project" value="TreeGrafter"/>
</dbReference>
<evidence type="ECO:0000256" key="2">
    <source>
        <dbReference type="ARBA" id="ARBA00023043"/>
    </source>
</evidence>
<comment type="function">
    <text evidence="6">Inhibits the activity of dimeric NF-kappa-B/REL complexes by trapping REL (RELA/p65 and NFKB1/p50) dimers in the cytoplasm by masking their nuclear localization signals. On cellular stimulation by immune and pro-inflammatory responses, becomes phosphorylated promoting ubiquitination and degradation, enabling the dimeric RELA to translocate to the nucleus and activate transcription.</text>
</comment>
<gene>
    <name evidence="9" type="ORF">XELAEV_18041036mg</name>
</gene>
<proteinExistence type="inferred from homology"/>
<dbReference type="Proteomes" id="UP000694892">
    <property type="component" value="Chromosome 8S"/>
</dbReference>
<dbReference type="PANTHER" id="PTHR46680:SF1">
    <property type="entry name" value="NF-KAPPA-B INHIBITOR ALPHA"/>
    <property type="match status" value="1"/>
</dbReference>
<evidence type="ECO:0000256" key="1">
    <source>
        <dbReference type="ARBA" id="ARBA00022737"/>
    </source>
</evidence>
<evidence type="ECO:0000256" key="8">
    <source>
        <dbReference type="SAM" id="MobiDB-lite"/>
    </source>
</evidence>
<keyword evidence="1" id="KW-0677">Repeat</keyword>
<dbReference type="PROSITE" id="PS50088">
    <property type="entry name" value="ANK_REPEAT"/>
    <property type="match status" value="3"/>
</dbReference>
<sequence length="312" mass="35028">MSRHYQGDVSEGDAGDVRKDKLQQDERMDSGLDSLKEEEYSAIISDINNLRLHVSPDPQSCDPEPWKTEVNEDGDSLLHLAIIHEEKALVKEVIRRSYRDHCYLNKHNHLHQTALHLAVITEQHDISLLLLQAGCDAEIQDFRGNTALHIACKQGSLRGVAVLVQHCDKQLPALLKSVNYDGHTCLHLASINGFLALVEILITKGADINAQEPCNGRTALHMAVDLQNYDLMSLLLKFGADVNRVTYQGYSPCQLTWGRNNLRIQQQLVAVTQNNLQHLPESEEEDGSDSEYEYSDDELMYDDCVIGGVPLH</sequence>
<dbReference type="InterPro" id="IPR051070">
    <property type="entry name" value="NF-kappa-B_inhibitor"/>
</dbReference>
<dbReference type="PANTHER" id="PTHR46680">
    <property type="entry name" value="NF-KAPPA-B INHIBITOR ALPHA"/>
    <property type="match status" value="1"/>
</dbReference>
<feature type="region of interest" description="Disordered" evidence="8">
    <location>
        <begin position="1"/>
        <end position="34"/>
    </location>
</feature>
<accession>A0A974C1R8</accession>
<dbReference type="Pfam" id="PF00023">
    <property type="entry name" value="Ank"/>
    <property type="match status" value="1"/>
</dbReference>
<evidence type="ECO:0000256" key="6">
    <source>
        <dbReference type="ARBA" id="ARBA00045368"/>
    </source>
</evidence>
<dbReference type="Gene3D" id="1.25.40.20">
    <property type="entry name" value="Ankyrin repeat-containing domain"/>
    <property type="match status" value="1"/>
</dbReference>
<comment type="similarity">
    <text evidence="3">Belongs to the NF-kappa-B inhibitor family.</text>
</comment>
<organism evidence="9 10">
    <name type="scientific">Xenopus laevis</name>
    <name type="common">African clawed frog</name>
    <dbReference type="NCBI Taxonomy" id="8355"/>
    <lineage>
        <taxon>Eukaryota</taxon>
        <taxon>Metazoa</taxon>
        <taxon>Chordata</taxon>
        <taxon>Craniata</taxon>
        <taxon>Vertebrata</taxon>
        <taxon>Euteleostomi</taxon>
        <taxon>Amphibia</taxon>
        <taxon>Batrachia</taxon>
        <taxon>Anura</taxon>
        <taxon>Pipoidea</taxon>
        <taxon>Pipidae</taxon>
        <taxon>Xenopodinae</taxon>
        <taxon>Xenopus</taxon>
        <taxon>Xenopus</taxon>
    </lineage>
</organism>
<dbReference type="GO" id="GO:0051059">
    <property type="term" value="F:NF-kappaB binding"/>
    <property type="evidence" value="ECO:0007669"/>
    <property type="project" value="TreeGrafter"/>
</dbReference>
<dbReference type="AlphaFoldDB" id="A0A974C1R8"/>
<dbReference type="PRINTS" id="PR01415">
    <property type="entry name" value="ANKYRIN"/>
</dbReference>
<feature type="compositionally biased region" description="Basic and acidic residues" evidence="8">
    <location>
        <begin position="15"/>
        <end position="34"/>
    </location>
</feature>
<dbReference type="EMBL" id="CM004481">
    <property type="protein sequence ID" value="OCT64797.1"/>
    <property type="molecule type" value="Genomic_DNA"/>
</dbReference>
<dbReference type="Pfam" id="PF12796">
    <property type="entry name" value="Ank_2"/>
    <property type="match status" value="1"/>
</dbReference>
<dbReference type="GO" id="GO:0034142">
    <property type="term" value="P:toll-like receptor 4 signaling pathway"/>
    <property type="evidence" value="ECO:0007669"/>
    <property type="project" value="TreeGrafter"/>
</dbReference>
<dbReference type="SMART" id="SM00248">
    <property type="entry name" value="ANK"/>
    <property type="match status" value="5"/>
</dbReference>
<reference evidence="10" key="1">
    <citation type="journal article" date="2016" name="Nature">
        <title>Genome evolution in the allotetraploid frog Xenopus laevis.</title>
        <authorList>
            <person name="Session A.M."/>
            <person name="Uno Y."/>
            <person name="Kwon T."/>
            <person name="Chapman J.A."/>
            <person name="Toyoda A."/>
            <person name="Takahashi S."/>
            <person name="Fukui A."/>
            <person name="Hikosaka A."/>
            <person name="Suzuki A."/>
            <person name="Kondo M."/>
            <person name="van Heeringen S.J."/>
            <person name="Quigley I."/>
            <person name="Heinz S."/>
            <person name="Ogino H."/>
            <person name="Ochi H."/>
            <person name="Hellsten U."/>
            <person name="Lyons J.B."/>
            <person name="Simakov O."/>
            <person name="Putnam N."/>
            <person name="Stites J."/>
            <person name="Kuroki Y."/>
            <person name="Tanaka T."/>
            <person name="Michiue T."/>
            <person name="Watanabe M."/>
            <person name="Bogdanovic O."/>
            <person name="Lister R."/>
            <person name="Georgiou G."/>
            <person name="Paranjpe S.S."/>
            <person name="van Kruijsbergen I."/>
            <person name="Shu S."/>
            <person name="Carlson J."/>
            <person name="Kinoshita T."/>
            <person name="Ohta Y."/>
            <person name="Mawaribuchi S."/>
            <person name="Jenkins J."/>
            <person name="Grimwood J."/>
            <person name="Schmutz J."/>
            <person name="Mitros T."/>
            <person name="Mozaffari S.V."/>
            <person name="Suzuki Y."/>
            <person name="Haramoto Y."/>
            <person name="Yamamoto T.S."/>
            <person name="Takagi C."/>
            <person name="Heald R."/>
            <person name="Miller K."/>
            <person name="Haudenschild C."/>
            <person name="Kitzman J."/>
            <person name="Nakayama T."/>
            <person name="Izutsu Y."/>
            <person name="Robert J."/>
            <person name="Fortriede J."/>
            <person name="Burns K."/>
            <person name="Lotay V."/>
            <person name="Karimi K."/>
            <person name="Yasuoka Y."/>
            <person name="Dichmann D.S."/>
            <person name="Flajnik M.F."/>
            <person name="Houston D.W."/>
            <person name="Shendure J."/>
            <person name="DuPasquier L."/>
            <person name="Vize P.D."/>
            <person name="Zorn A.M."/>
            <person name="Ito M."/>
            <person name="Marcotte E.M."/>
            <person name="Wallingford J.B."/>
            <person name="Ito Y."/>
            <person name="Asashima M."/>
            <person name="Ueno N."/>
            <person name="Matsuda Y."/>
            <person name="Veenstra G.J."/>
            <person name="Fujiyama A."/>
            <person name="Harland R.M."/>
            <person name="Taira M."/>
            <person name="Rokhsar D.S."/>
        </authorList>
    </citation>
    <scope>NUCLEOTIDE SEQUENCE [LARGE SCALE GENOMIC DNA]</scope>
    <source>
        <strain evidence="10">J</strain>
    </source>
</reference>